<evidence type="ECO:0000313" key="3">
    <source>
        <dbReference type="RefSeq" id="XP_060035525.1"/>
    </source>
</evidence>
<accession>A0ABM3WG31</accession>
<name>A0ABM3WG31_ERIEU</name>
<feature type="compositionally biased region" description="Low complexity" evidence="1">
    <location>
        <begin position="65"/>
        <end position="74"/>
    </location>
</feature>
<feature type="region of interest" description="Disordered" evidence="1">
    <location>
        <begin position="1"/>
        <end position="169"/>
    </location>
</feature>
<dbReference type="GeneID" id="103114283"/>
<protein>
    <submittedName>
        <fullName evidence="3">Hepatoma-derived growth factor-related protein 3 isoform X1</fullName>
    </submittedName>
</protein>
<gene>
    <name evidence="3" type="primary">HDGFL3</name>
</gene>
<proteinExistence type="predicted"/>
<evidence type="ECO:0000313" key="2">
    <source>
        <dbReference type="Proteomes" id="UP001652624"/>
    </source>
</evidence>
<dbReference type="RefSeq" id="XP_060035525.1">
    <property type="nucleotide sequence ID" value="XM_060179542.1"/>
</dbReference>
<reference evidence="3" key="1">
    <citation type="submission" date="2025-08" db="UniProtKB">
        <authorList>
            <consortium name="RefSeq"/>
        </authorList>
    </citation>
    <scope>IDENTIFICATION</scope>
</reference>
<organism evidence="2 3">
    <name type="scientific">Erinaceus europaeus</name>
    <name type="common">Western European hedgehog</name>
    <dbReference type="NCBI Taxonomy" id="9365"/>
    <lineage>
        <taxon>Eukaryota</taxon>
        <taxon>Metazoa</taxon>
        <taxon>Chordata</taxon>
        <taxon>Craniata</taxon>
        <taxon>Vertebrata</taxon>
        <taxon>Euteleostomi</taxon>
        <taxon>Mammalia</taxon>
        <taxon>Eutheria</taxon>
        <taxon>Laurasiatheria</taxon>
        <taxon>Eulipotyphla</taxon>
        <taxon>Erinaceidae</taxon>
        <taxon>Erinaceinae</taxon>
        <taxon>Erinaceus</taxon>
    </lineage>
</organism>
<feature type="compositionally biased region" description="Low complexity" evidence="1">
    <location>
        <begin position="22"/>
        <end position="31"/>
    </location>
</feature>
<keyword evidence="2" id="KW-1185">Reference proteome</keyword>
<evidence type="ECO:0000256" key="1">
    <source>
        <dbReference type="SAM" id="MobiDB-lite"/>
    </source>
</evidence>
<dbReference type="Proteomes" id="UP001652624">
    <property type="component" value="Chromosome 20"/>
</dbReference>
<feature type="compositionally biased region" description="Gly residues" evidence="1">
    <location>
        <begin position="11"/>
        <end position="21"/>
    </location>
</feature>
<sequence>MTGVRDQVPTAGGGAPGGGPRAGARPGPRAGVPETPTSVASCPAPSPGRPCCWNRGARRAGGARGARANNTAAGAGLGPGRRHAARVAAAPPGGGERPSPRSALPRGHRSAGGGPGGAASAAARRQGQRRRDGAPAAPRVQGGRPGLRQDEGLPALAGPDTRSPKEVTSQVTRLKWSEVEARGRRTVLFSACLSVCLSGCVMEWTVGQLGEPGVCPGLCRGLVTAEDCFSSAQVTVSSMLTPPAWEPWQERGWLGPMAVSKTLHI</sequence>